<dbReference type="InterPro" id="IPR022274">
    <property type="entry name" value="Peptidase_asp_AF0612"/>
</dbReference>
<accession>A0A8D5U4J3</accession>
<organism evidence="1 2">
    <name type="scientific">Stygiolobus caldivivus</name>
    <dbReference type="NCBI Taxonomy" id="2824673"/>
    <lineage>
        <taxon>Archaea</taxon>
        <taxon>Thermoproteota</taxon>
        <taxon>Thermoprotei</taxon>
        <taxon>Sulfolobales</taxon>
        <taxon>Sulfolobaceae</taxon>
        <taxon>Stygiolobus</taxon>
    </lineage>
</organism>
<evidence type="ECO:0000313" key="1">
    <source>
        <dbReference type="EMBL" id="BCU68796.1"/>
    </source>
</evidence>
<proteinExistence type="predicted"/>
<protein>
    <recommendedName>
        <fullName evidence="3">Clan AA aspartic protease</fullName>
    </recommendedName>
</protein>
<sequence length="126" mass="13888">MGMDISCFRVSDRPLIPVTVIDPNTGVTVDVEALIDTGFSGFLLVPQPIYDKISSLEIDTSRFYLTLNGLIKTKVAKVDVKIGSLILKGFAETPIFGRGLTLIGREMLKKLNVEFKKGEEICVRDP</sequence>
<evidence type="ECO:0000313" key="2">
    <source>
        <dbReference type="Proteomes" id="UP000825123"/>
    </source>
</evidence>
<reference evidence="1 2" key="1">
    <citation type="submission" date="2021-04" db="EMBL/GenBank/DDBJ databases">
        <title>Complete genome sequence of Stygiolobus sp. KN-1.</title>
        <authorList>
            <person name="Nakamura K."/>
            <person name="Sakai H."/>
            <person name="Kurosawa N."/>
        </authorList>
    </citation>
    <scope>NUCLEOTIDE SEQUENCE [LARGE SCALE GENOMIC DNA]</scope>
    <source>
        <strain evidence="1 2">KN-1</strain>
    </source>
</reference>
<name>A0A8D5U4J3_9CREN</name>
<dbReference type="AlphaFoldDB" id="A0A8D5U4J3"/>
<dbReference type="EMBL" id="AP024597">
    <property type="protein sequence ID" value="BCU68796.1"/>
    <property type="molecule type" value="Genomic_DNA"/>
</dbReference>
<dbReference type="Proteomes" id="UP000825123">
    <property type="component" value="Chromosome"/>
</dbReference>
<gene>
    <name evidence="1" type="ORF">KN1_00930</name>
</gene>
<keyword evidence="2" id="KW-1185">Reference proteome</keyword>
<dbReference type="KEGG" id="csty:KN1_00930"/>
<evidence type="ECO:0008006" key="3">
    <source>
        <dbReference type="Google" id="ProtNLM"/>
    </source>
</evidence>
<dbReference type="NCBIfam" id="TIGR03698">
    <property type="entry name" value="clan_AA_DTGF"/>
    <property type="match status" value="1"/>
</dbReference>